<evidence type="ECO:0000313" key="1">
    <source>
        <dbReference type="EMBL" id="SFD29962.1"/>
    </source>
</evidence>
<dbReference type="AlphaFoldDB" id="A0A1I1R6R3"/>
<dbReference type="EMBL" id="FOMG01000030">
    <property type="protein sequence ID" value="SFD29962.1"/>
    <property type="molecule type" value="Genomic_DNA"/>
</dbReference>
<dbReference type="RefSeq" id="WP_090093762.1">
    <property type="nucleotide sequence ID" value="NZ_FOMG01000030.1"/>
</dbReference>
<keyword evidence="2" id="KW-1185">Reference proteome</keyword>
<proteinExistence type="predicted"/>
<gene>
    <name evidence="1" type="ORF">SAMN05421842_13038</name>
</gene>
<organism evidence="1 2">
    <name type="scientific">Clostridium uliginosum</name>
    <dbReference type="NCBI Taxonomy" id="119641"/>
    <lineage>
        <taxon>Bacteria</taxon>
        <taxon>Bacillati</taxon>
        <taxon>Bacillota</taxon>
        <taxon>Clostridia</taxon>
        <taxon>Eubacteriales</taxon>
        <taxon>Clostridiaceae</taxon>
        <taxon>Clostridium</taxon>
    </lineage>
</organism>
<reference evidence="1 2" key="1">
    <citation type="submission" date="2016-10" db="EMBL/GenBank/DDBJ databases">
        <authorList>
            <person name="de Groot N.N."/>
        </authorList>
    </citation>
    <scope>NUCLEOTIDE SEQUENCE [LARGE SCALE GENOMIC DNA]</scope>
    <source>
        <strain evidence="1 2">DSM 12992</strain>
    </source>
</reference>
<name>A0A1I1R6R3_9CLOT</name>
<dbReference type="Proteomes" id="UP000199263">
    <property type="component" value="Unassembled WGS sequence"/>
</dbReference>
<accession>A0A1I1R6R3</accession>
<evidence type="ECO:0000313" key="2">
    <source>
        <dbReference type="Proteomes" id="UP000199263"/>
    </source>
</evidence>
<protein>
    <submittedName>
        <fullName evidence="1">Uncharacterized protein</fullName>
    </submittedName>
</protein>
<sequence length="88" mass="9393">MLIKDLSPEESLIAANAIALAIYKCYPSADASFIANFLINISSNVALLVASKSLSDVDDVSLKRGTIDDSDIASRLEILEGLLLNLPK</sequence>